<dbReference type="EMBL" id="JAEKNQ010000013">
    <property type="protein sequence ID" value="MBJ7602020.1"/>
    <property type="molecule type" value="Genomic_DNA"/>
</dbReference>
<dbReference type="Proteomes" id="UP000620075">
    <property type="component" value="Unassembled WGS sequence"/>
</dbReference>
<dbReference type="GO" id="GO:0051539">
    <property type="term" value="F:4 iron, 4 sulfur cluster binding"/>
    <property type="evidence" value="ECO:0007669"/>
    <property type="project" value="UniProtKB-KW"/>
</dbReference>
<comment type="similarity">
    <text evidence="3">Belongs to the complex I 51 kDa subunit family.</text>
</comment>
<dbReference type="Pfam" id="PF10589">
    <property type="entry name" value="NADH_4Fe-4S"/>
    <property type="match status" value="1"/>
</dbReference>
<dbReference type="PANTHER" id="PTHR11780">
    <property type="entry name" value="NADH-UBIQUINONE OXIDOREDUCTASE FLAVOPROTEIN 1 NDUFV1"/>
    <property type="match status" value="1"/>
</dbReference>
<dbReference type="SUPFAM" id="SSF140490">
    <property type="entry name" value="Nqo1C-terminal domain-like"/>
    <property type="match status" value="1"/>
</dbReference>
<evidence type="ECO:0000256" key="2">
    <source>
        <dbReference type="ARBA" id="ARBA00001966"/>
    </source>
</evidence>
<keyword evidence="8" id="KW-0408">Iron</keyword>
<keyword evidence="4" id="KW-0004">4Fe-4S</keyword>
<evidence type="ECO:0000259" key="11">
    <source>
        <dbReference type="SMART" id="SM00928"/>
    </source>
</evidence>
<dbReference type="SUPFAM" id="SSF142984">
    <property type="entry name" value="Nqo1 middle domain-like"/>
    <property type="match status" value="1"/>
</dbReference>
<gene>
    <name evidence="12" type="ORF">JF888_02290</name>
</gene>
<dbReference type="Gene3D" id="1.20.1440.230">
    <property type="entry name" value="NADH-ubiquinone oxidoreductase 51kDa subunit, iron-sulphur binding domain"/>
    <property type="match status" value="1"/>
</dbReference>
<dbReference type="InterPro" id="IPR037207">
    <property type="entry name" value="Nuop51_4Fe4S-bd_sf"/>
</dbReference>
<comment type="caution">
    <text evidence="12">The sequence shown here is derived from an EMBL/GenBank/DDBJ whole genome shotgun (WGS) entry which is preliminary data.</text>
</comment>
<keyword evidence="6" id="KW-0288">FMN</keyword>
<dbReference type="InterPro" id="IPR037225">
    <property type="entry name" value="Nuo51_FMN-bd_sf"/>
</dbReference>
<dbReference type="Gene3D" id="3.40.50.11540">
    <property type="entry name" value="NADH-ubiquinone oxidoreductase 51kDa subunit"/>
    <property type="match status" value="1"/>
</dbReference>
<evidence type="ECO:0000313" key="12">
    <source>
        <dbReference type="EMBL" id="MBJ7602020.1"/>
    </source>
</evidence>
<comment type="cofactor">
    <cofactor evidence="2">
        <name>[4Fe-4S] cluster</name>
        <dbReference type="ChEBI" id="CHEBI:49883"/>
    </cofactor>
</comment>
<dbReference type="SUPFAM" id="SSF142019">
    <property type="entry name" value="Nqo1 FMN-binding domain-like"/>
    <property type="match status" value="1"/>
</dbReference>
<evidence type="ECO:0000256" key="10">
    <source>
        <dbReference type="SAM" id="MobiDB-lite"/>
    </source>
</evidence>
<keyword evidence="7" id="KW-0479">Metal-binding</keyword>
<evidence type="ECO:0000256" key="5">
    <source>
        <dbReference type="ARBA" id="ARBA00022630"/>
    </source>
</evidence>
<dbReference type="AlphaFoldDB" id="A0A934KBZ4"/>
<protein>
    <submittedName>
        <fullName evidence="12">Proton-conducting membrane transporter</fullName>
    </submittedName>
</protein>
<organism evidence="12 13">
    <name type="scientific">Candidatus Dormiibacter inghamiae</name>
    <dbReference type="NCBI Taxonomy" id="3127013"/>
    <lineage>
        <taxon>Bacteria</taxon>
        <taxon>Bacillati</taxon>
        <taxon>Candidatus Dormiibacterota</taxon>
        <taxon>Candidatus Dormibacteria</taxon>
        <taxon>Candidatus Dormibacterales</taxon>
        <taxon>Candidatus Dormibacteraceae</taxon>
        <taxon>Candidatus Dormiibacter</taxon>
    </lineage>
</organism>
<dbReference type="InterPro" id="IPR011538">
    <property type="entry name" value="Nuo51_FMN-bd"/>
</dbReference>
<evidence type="ECO:0000256" key="8">
    <source>
        <dbReference type="ARBA" id="ARBA00023004"/>
    </source>
</evidence>
<feature type="region of interest" description="Disordered" evidence="10">
    <location>
        <begin position="1"/>
        <end position="21"/>
    </location>
</feature>
<dbReference type="GO" id="GO:0045333">
    <property type="term" value="P:cellular respiration"/>
    <property type="evidence" value="ECO:0007669"/>
    <property type="project" value="TreeGrafter"/>
</dbReference>
<sequence length="413" mass="43029">MLQRKPGLLDGPPFAAGAESPAAHQGRLGLLPARRDRLGLVATLEASGLQGRGGAGFPVGRKWRTVAERARGNAVVLANGAEGEPLSAKDRTLMAARPHLVLDGALLAADAVGADRIVLYVGEEHHTAVAALERALGERRREFGRRARLVRAPVGYVSGEETAAVHYVNEADARPTSTPPRPFQRGVDGRATLVQNVESLALTALIARFGDDWYRTAGRGSAAGSALVTVSGPVPYPGVREIELGTPVGEVAAAAGHLREPLEAVLLGGYFGAWAPIEEAWHAALDPAAMRAAGLAFGCGVVGFLPGEVCGVAATARILRYMAAASSGQCGPCVFGLAAVAEATTRLATGAALPDDLDRLNRWCGQLAGRGACRHPDGAGGLLQSALRVFGAEFAAHQWHRRCKHGHLLRKAA</sequence>
<dbReference type="RefSeq" id="WP_338176409.1">
    <property type="nucleotide sequence ID" value="NZ_JAEKNQ010000013.1"/>
</dbReference>
<evidence type="ECO:0000256" key="9">
    <source>
        <dbReference type="ARBA" id="ARBA00023014"/>
    </source>
</evidence>
<evidence type="ECO:0000256" key="4">
    <source>
        <dbReference type="ARBA" id="ARBA00022485"/>
    </source>
</evidence>
<evidence type="ECO:0000256" key="1">
    <source>
        <dbReference type="ARBA" id="ARBA00001917"/>
    </source>
</evidence>
<feature type="domain" description="NADH-ubiquinone oxidoreductase 51kDa subunit iron-sulphur binding" evidence="11">
    <location>
        <begin position="312"/>
        <end position="357"/>
    </location>
</feature>
<evidence type="ECO:0000256" key="3">
    <source>
        <dbReference type="ARBA" id="ARBA00007523"/>
    </source>
</evidence>
<dbReference type="Gene3D" id="3.10.20.600">
    <property type="match status" value="1"/>
</dbReference>
<evidence type="ECO:0000256" key="7">
    <source>
        <dbReference type="ARBA" id="ARBA00022723"/>
    </source>
</evidence>
<keyword evidence="9" id="KW-0411">Iron-sulfur</keyword>
<comment type="cofactor">
    <cofactor evidence="1">
        <name>FMN</name>
        <dbReference type="ChEBI" id="CHEBI:58210"/>
    </cofactor>
</comment>
<name>A0A934KBZ4_9BACT</name>
<dbReference type="GO" id="GO:0046872">
    <property type="term" value="F:metal ion binding"/>
    <property type="evidence" value="ECO:0007669"/>
    <property type="project" value="UniProtKB-KW"/>
</dbReference>
<dbReference type="InterPro" id="IPR019575">
    <property type="entry name" value="Nuop51_4Fe4S-bd"/>
</dbReference>
<dbReference type="InterPro" id="IPR050837">
    <property type="entry name" value="ComplexI_51kDa_subunit"/>
</dbReference>
<reference evidence="12 13" key="1">
    <citation type="submission" date="2020-10" db="EMBL/GenBank/DDBJ databases">
        <title>Ca. Dormibacterota MAGs.</title>
        <authorList>
            <person name="Montgomery K."/>
        </authorList>
    </citation>
    <scope>NUCLEOTIDE SEQUENCE [LARGE SCALE GENOMIC DNA]</scope>
    <source>
        <strain evidence="12">SC8811_S16_3</strain>
    </source>
</reference>
<evidence type="ECO:0000313" key="13">
    <source>
        <dbReference type="Proteomes" id="UP000620075"/>
    </source>
</evidence>
<dbReference type="PANTHER" id="PTHR11780:SF10">
    <property type="entry name" value="NADH DEHYDROGENASE [UBIQUINONE] FLAVOPROTEIN 1, MITOCHONDRIAL"/>
    <property type="match status" value="1"/>
</dbReference>
<accession>A0A934KBZ4</accession>
<dbReference type="Pfam" id="PF01512">
    <property type="entry name" value="Complex1_51K"/>
    <property type="match status" value="1"/>
</dbReference>
<dbReference type="GO" id="GO:0003954">
    <property type="term" value="F:NADH dehydrogenase activity"/>
    <property type="evidence" value="ECO:0007669"/>
    <property type="project" value="TreeGrafter"/>
</dbReference>
<keyword evidence="5" id="KW-0285">Flavoprotein</keyword>
<proteinExistence type="inferred from homology"/>
<dbReference type="SMART" id="SM00928">
    <property type="entry name" value="NADH_4Fe-4S"/>
    <property type="match status" value="1"/>
</dbReference>
<evidence type="ECO:0000256" key="6">
    <source>
        <dbReference type="ARBA" id="ARBA00022643"/>
    </source>
</evidence>